<keyword evidence="3" id="KW-1185">Reference proteome</keyword>
<reference evidence="2" key="1">
    <citation type="submission" date="2021-02" db="EMBL/GenBank/DDBJ databases">
        <authorList>
            <person name="Dougan E. K."/>
            <person name="Rhodes N."/>
            <person name="Thang M."/>
            <person name="Chan C."/>
        </authorList>
    </citation>
    <scope>NUCLEOTIDE SEQUENCE</scope>
</reference>
<protein>
    <submittedName>
        <fullName evidence="2">SLC4A10 protein</fullName>
    </submittedName>
</protein>
<dbReference type="Proteomes" id="UP000604046">
    <property type="component" value="Unassembled WGS sequence"/>
</dbReference>
<evidence type="ECO:0000313" key="3">
    <source>
        <dbReference type="Proteomes" id="UP000604046"/>
    </source>
</evidence>
<evidence type="ECO:0000313" key="2">
    <source>
        <dbReference type="EMBL" id="CAE7358845.1"/>
    </source>
</evidence>
<evidence type="ECO:0000256" key="1">
    <source>
        <dbReference type="SAM" id="MobiDB-lite"/>
    </source>
</evidence>
<name>A0A812Q607_9DINO</name>
<proteinExistence type="predicted"/>
<dbReference type="OrthoDB" id="10373120at2759"/>
<feature type="region of interest" description="Disordered" evidence="1">
    <location>
        <begin position="1"/>
        <end position="27"/>
    </location>
</feature>
<sequence>MRPGFSRLRRMEQEKEEEPADGSQPLDTRCTRYMQEFCDILPLLPPQLPETPSQEEVSQEMLLMERVTKLKKQFGREVHQRAMELAKGAVPAETEEVFTLATGLRDRLVARKVLAADCQVVGPAETTAKASPALNTNAQPEEEVRIQQPSSQQGFLGCMAGLARKLCAQ</sequence>
<comment type="caution">
    <text evidence="2">The sequence shown here is derived from an EMBL/GenBank/DDBJ whole genome shotgun (WGS) entry which is preliminary data.</text>
</comment>
<accession>A0A812Q607</accession>
<organism evidence="2 3">
    <name type="scientific">Symbiodinium natans</name>
    <dbReference type="NCBI Taxonomy" id="878477"/>
    <lineage>
        <taxon>Eukaryota</taxon>
        <taxon>Sar</taxon>
        <taxon>Alveolata</taxon>
        <taxon>Dinophyceae</taxon>
        <taxon>Suessiales</taxon>
        <taxon>Symbiodiniaceae</taxon>
        <taxon>Symbiodinium</taxon>
    </lineage>
</organism>
<feature type="region of interest" description="Disordered" evidence="1">
    <location>
        <begin position="128"/>
        <end position="148"/>
    </location>
</feature>
<dbReference type="AlphaFoldDB" id="A0A812Q607"/>
<gene>
    <name evidence="2" type="primary">SLC4A10</name>
    <name evidence="2" type="ORF">SNAT2548_LOCUS19205</name>
</gene>
<dbReference type="EMBL" id="CAJNDS010002169">
    <property type="protein sequence ID" value="CAE7358845.1"/>
    <property type="molecule type" value="Genomic_DNA"/>
</dbReference>